<gene>
    <name evidence="1" type="ORF">BS47DRAFT_1350688</name>
</gene>
<keyword evidence="2" id="KW-1185">Reference proteome</keyword>
<protein>
    <submittedName>
        <fullName evidence="1">Uncharacterized protein</fullName>
    </submittedName>
</protein>
<sequence>MAGWPEHIVEQFGAVTPLGEVDETEYYGPYNGLLLDQFPGPEHSMIIPQYKRPTYPQSDSTTIFIVQRHKHPVFFIEIKPAGHIQFISDRAAADKQMREQFDILVDKLTIPTLYGVRALGTRLCVYTYDKQTGALQSPPRAHW</sequence>
<reference evidence="1" key="1">
    <citation type="journal article" date="2020" name="Nat. Commun.">
        <title>Large-scale genome sequencing of mycorrhizal fungi provides insights into the early evolution of symbiotic traits.</title>
        <authorList>
            <person name="Miyauchi S."/>
            <person name="Kiss E."/>
            <person name="Kuo A."/>
            <person name="Drula E."/>
            <person name="Kohler A."/>
            <person name="Sanchez-Garcia M."/>
            <person name="Morin E."/>
            <person name="Andreopoulos B."/>
            <person name="Barry K.W."/>
            <person name="Bonito G."/>
            <person name="Buee M."/>
            <person name="Carver A."/>
            <person name="Chen C."/>
            <person name="Cichocki N."/>
            <person name="Clum A."/>
            <person name="Culley D."/>
            <person name="Crous P.W."/>
            <person name="Fauchery L."/>
            <person name="Girlanda M."/>
            <person name="Hayes R.D."/>
            <person name="Keri Z."/>
            <person name="LaButti K."/>
            <person name="Lipzen A."/>
            <person name="Lombard V."/>
            <person name="Magnuson J."/>
            <person name="Maillard F."/>
            <person name="Murat C."/>
            <person name="Nolan M."/>
            <person name="Ohm R.A."/>
            <person name="Pangilinan J."/>
            <person name="Pereira M.F."/>
            <person name="Perotto S."/>
            <person name="Peter M."/>
            <person name="Pfister S."/>
            <person name="Riley R."/>
            <person name="Sitrit Y."/>
            <person name="Stielow J.B."/>
            <person name="Szollosi G."/>
            <person name="Zifcakova L."/>
            <person name="Stursova M."/>
            <person name="Spatafora J.W."/>
            <person name="Tedersoo L."/>
            <person name="Vaario L.M."/>
            <person name="Yamada A."/>
            <person name="Yan M."/>
            <person name="Wang P."/>
            <person name="Xu J."/>
            <person name="Bruns T."/>
            <person name="Baldrian P."/>
            <person name="Vilgalys R."/>
            <person name="Dunand C."/>
            <person name="Henrissat B."/>
            <person name="Grigoriev I.V."/>
            <person name="Hibbett D."/>
            <person name="Nagy L.G."/>
            <person name="Martin F.M."/>
        </authorList>
    </citation>
    <scope>NUCLEOTIDE SEQUENCE</scope>
    <source>
        <strain evidence="1">UP504</strain>
    </source>
</reference>
<evidence type="ECO:0000313" key="1">
    <source>
        <dbReference type="EMBL" id="KAF9508227.1"/>
    </source>
</evidence>
<dbReference type="OrthoDB" id="5362978at2759"/>
<dbReference type="Proteomes" id="UP000886523">
    <property type="component" value="Unassembled WGS sequence"/>
</dbReference>
<organism evidence="1 2">
    <name type="scientific">Hydnum rufescens UP504</name>
    <dbReference type="NCBI Taxonomy" id="1448309"/>
    <lineage>
        <taxon>Eukaryota</taxon>
        <taxon>Fungi</taxon>
        <taxon>Dikarya</taxon>
        <taxon>Basidiomycota</taxon>
        <taxon>Agaricomycotina</taxon>
        <taxon>Agaricomycetes</taxon>
        <taxon>Cantharellales</taxon>
        <taxon>Hydnaceae</taxon>
        <taxon>Hydnum</taxon>
    </lineage>
</organism>
<dbReference type="AlphaFoldDB" id="A0A9P6ALX5"/>
<proteinExistence type="predicted"/>
<name>A0A9P6ALX5_9AGAM</name>
<evidence type="ECO:0000313" key="2">
    <source>
        <dbReference type="Proteomes" id="UP000886523"/>
    </source>
</evidence>
<accession>A0A9P6ALX5</accession>
<dbReference type="EMBL" id="MU129063">
    <property type="protein sequence ID" value="KAF9508227.1"/>
    <property type="molecule type" value="Genomic_DNA"/>
</dbReference>
<comment type="caution">
    <text evidence="1">The sequence shown here is derived from an EMBL/GenBank/DDBJ whole genome shotgun (WGS) entry which is preliminary data.</text>
</comment>